<evidence type="ECO:0000313" key="11">
    <source>
        <dbReference type="EMBL" id="AEF54666.1"/>
    </source>
</evidence>
<dbReference type="InterPro" id="IPR004843">
    <property type="entry name" value="Calcineurin-like_PHP"/>
</dbReference>
<feature type="region of interest" description="Disordered" evidence="8">
    <location>
        <begin position="425"/>
        <end position="449"/>
    </location>
</feature>
<dbReference type="GO" id="GO:0004519">
    <property type="term" value="F:endonuclease activity"/>
    <property type="evidence" value="ECO:0007669"/>
    <property type="project" value="UniProtKB-KW"/>
</dbReference>
<keyword evidence="5 7" id="KW-0378">Hydrolase</keyword>
<comment type="function">
    <text evidence="7">SbcCD cleaves DNA hairpin structures. These structures can inhibit DNA replication and are intermediates in certain DNA recombination reactions. The complex acts as a 3'-&gt;5' double strand exonuclease that can open hairpins. It also has a 5' single-strand endonuclease activity.</text>
</comment>
<evidence type="ECO:0000256" key="5">
    <source>
        <dbReference type="ARBA" id="ARBA00022801"/>
    </source>
</evidence>
<keyword evidence="7" id="KW-0255">Endonuclease</keyword>
<dbReference type="GO" id="GO:0006310">
    <property type="term" value="P:DNA recombination"/>
    <property type="evidence" value="ECO:0007669"/>
    <property type="project" value="UniProtKB-KW"/>
</dbReference>
<feature type="domain" description="Nuclease SbcCD subunit D C-terminal" evidence="10">
    <location>
        <begin position="295"/>
        <end position="395"/>
    </location>
</feature>
<organism evidence="11 12">
    <name type="scientific">Marinomonas posidonica (strain CECT 7376 / NCIMB 14433 / IVIA-Po-181)</name>
    <dbReference type="NCBI Taxonomy" id="491952"/>
    <lineage>
        <taxon>Bacteria</taxon>
        <taxon>Pseudomonadati</taxon>
        <taxon>Pseudomonadota</taxon>
        <taxon>Gammaproteobacteria</taxon>
        <taxon>Oceanospirillales</taxon>
        <taxon>Oceanospirillaceae</taxon>
        <taxon>Marinomonas</taxon>
    </lineage>
</organism>
<dbReference type="GO" id="GO:0006260">
    <property type="term" value="P:DNA replication"/>
    <property type="evidence" value="ECO:0007669"/>
    <property type="project" value="UniProtKB-KW"/>
</dbReference>
<dbReference type="Proteomes" id="UP000009230">
    <property type="component" value="Chromosome"/>
</dbReference>
<evidence type="ECO:0000256" key="8">
    <source>
        <dbReference type="SAM" id="MobiDB-lite"/>
    </source>
</evidence>
<dbReference type="Gene3D" id="3.30.160.720">
    <property type="match status" value="1"/>
</dbReference>
<evidence type="ECO:0000256" key="3">
    <source>
        <dbReference type="ARBA" id="ARBA00013365"/>
    </source>
</evidence>
<dbReference type="RefSeq" id="WP_013796141.1">
    <property type="nucleotide sequence ID" value="NC_015559.1"/>
</dbReference>
<dbReference type="Gene3D" id="3.60.21.10">
    <property type="match status" value="1"/>
</dbReference>
<dbReference type="GO" id="GO:0008408">
    <property type="term" value="F:3'-5' exonuclease activity"/>
    <property type="evidence" value="ECO:0007669"/>
    <property type="project" value="InterPro"/>
</dbReference>
<protein>
    <recommendedName>
        <fullName evidence="3 7">Nuclease SbcCD subunit D</fullName>
    </recommendedName>
</protein>
<dbReference type="HOGENOM" id="CLU_038045_2_0_6"/>
<keyword evidence="4 7" id="KW-0540">Nuclease</keyword>
<proteinExistence type="inferred from homology"/>
<name>F6CZC9_MARPP</name>
<dbReference type="CDD" id="cd00840">
    <property type="entry name" value="MPP_Mre11_N"/>
    <property type="match status" value="1"/>
</dbReference>
<dbReference type="InterPro" id="IPR050535">
    <property type="entry name" value="DNA_Repair-Maintenance_Comp"/>
</dbReference>
<dbReference type="NCBIfam" id="TIGR00619">
    <property type="entry name" value="sbcd"/>
    <property type="match status" value="1"/>
</dbReference>
<dbReference type="InterPro" id="IPR004593">
    <property type="entry name" value="SbcD"/>
</dbReference>
<evidence type="ECO:0000256" key="6">
    <source>
        <dbReference type="ARBA" id="ARBA00022839"/>
    </source>
</evidence>
<dbReference type="Pfam" id="PF12320">
    <property type="entry name" value="SbcD_C"/>
    <property type="match status" value="1"/>
</dbReference>
<evidence type="ECO:0000256" key="2">
    <source>
        <dbReference type="ARBA" id="ARBA00011322"/>
    </source>
</evidence>
<feature type="domain" description="Calcineurin-like phosphoesterase" evidence="9">
    <location>
        <begin position="1"/>
        <end position="150"/>
    </location>
</feature>
<keyword evidence="7" id="KW-0233">DNA recombination</keyword>
<evidence type="ECO:0000256" key="7">
    <source>
        <dbReference type="RuleBase" id="RU363069"/>
    </source>
</evidence>
<dbReference type="eggNOG" id="COG0420">
    <property type="taxonomic scope" value="Bacteria"/>
</dbReference>
<comment type="similarity">
    <text evidence="1 7">Belongs to the SbcD family.</text>
</comment>
<comment type="subunit">
    <text evidence="2 7">Heterodimer of SbcC and SbcD.</text>
</comment>
<dbReference type="InterPro" id="IPR041796">
    <property type="entry name" value="Mre11_N"/>
</dbReference>
<dbReference type="OrthoDB" id="9773856at2"/>
<dbReference type="Pfam" id="PF00149">
    <property type="entry name" value="Metallophos"/>
    <property type="match status" value="1"/>
</dbReference>
<dbReference type="InterPro" id="IPR029052">
    <property type="entry name" value="Metallo-depent_PP-like"/>
</dbReference>
<reference evidence="11 12" key="1">
    <citation type="journal article" date="2012" name="Stand. Genomic Sci.">
        <title>Complete genome sequence of Marinomonas posidonica type strain (IVIA-Po-181(T)).</title>
        <authorList>
            <person name="Lucas-Elio P."/>
            <person name="Goodwin L."/>
            <person name="Woyke T."/>
            <person name="Pitluck S."/>
            <person name="Nolan M."/>
            <person name="Kyrpides N.C."/>
            <person name="Detter J.C."/>
            <person name="Copeland A."/>
            <person name="Lu M."/>
            <person name="Bruce D."/>
            <person name="Detter C."/>
            <person name="Tapia R."/>
            <person name="Han S."/>
            <person name="Land M.L."/>
            <person name="Ivanova N."/>
            <person name="Mikhailova N."/>
            <person name="Johnston A.W."/>
            <person name="Sanchez-Amat A."/>
        </authorList>
    </citation>
    <scope>NUCLEOTIDE SEQUENCE [LARGE SCALE GENOMIC DNA]</scope>
    <source>
        <strain evidence="12">CECT 7376 / NCIMB 14433 / IVIA-Po-181</strain>
    </source>
</reference>
<evidence type="ECO:0000259" key="10">
    <source>
        <dbReference type="Pfam" id="PF12320"/>
    </source>
</evidence>
<dbReference type="KEGG" id="mpc:Mar181_1627"/>
<dbReference type="AlphaFoldDB" id="F6CZC9"/>
<evidence type="ECO:0000256" key="1">
    <source>
        <dbReference type="ARBA" id="ARBA00010555"/>
    </source>
</evidence>
<evidence type="ECO:0000256" key="4">
    <source>
        <dbReference type="ARBA" id="ARBA00022722"/>
    </source>
</evidence>
<dbReference type="PANTHER" id="PTHR30337:SF0">
    <property type="entry name" value="NUCLEASE SBCCD SUBUNIT D"/>
    <property type="match status" value="1"/>
</dbReference>
<evidence type="ECO:0000313" key="12">
    <source>
        <dbReference type="Proteomes" id="UP000009230"/>
    </source>
</evidence>
<dbReference type="EMBL" id="CP002771">
    <property type="protein sequence ID" value="AEF54666.1"/>
    <property type="molecule type" value="Genomic_DNA"/>
</dbReference>
<dbReference type="NCBIfam" id="NF008206">
    <property type="entry name" value="PRK10966.1"/>
    <property type="match status" value="1"/>
</dbReference>
<gene>
    <name evidence="7" type="primary">sbcD</name>
    <name evidence="11" type="ordered locus">Mar181_1627</name>
</gene>
<dbReference type="PANTHER" id="PTHR30337">
    <property type="entry name" value="COMPONENT OF ATP-DEPENDENT DSDNA EXONUCLEASE"/>
    <property type="match status" value="1"/>
</dbReference>
<keyword evidence="7" id="KW-0235">DNA replication</keyword>
<keyword evidence="12" id="KW-1185">Reference proteome</keyword>
<dbReference type="SUPFAM" id="SSF56300">
    <property type="entry name" value="Metallo-dependent phosphatases"/>
    <property type="match status" value="1"/>
</dbReference>
<evidence type="ECO:0000259" key="9">
    <source>
        <dbReference type="Pfam" id="PF00149"/>
    </source>
</evidence>
<sequence length="449" mass="50570">MKILHTSDWHLGQHFMGKSRRDEHKAFIDWLLVLVEKQAIEAVIIAGDIFDTGSPPSYAREMYHQLVLDMKARSCQLVIVAGNHDSVSMLNESKSLLFYLDAQVTSQGNLDDLESHVIPLKDKTGEIGAWVCAVPYLRPKDVMKSLVGQSEQDKKHSLLEQIGDFYQQVFDFACEKNRNLKTPVPIIGTGHLTAMGGQASESVRDLYVGTLEALPTSVFPKFDYLALGHIHRAQAITKDGRFRYSGSPIPLSFDELGREKSLVIVDTDAFGEQGPVMDLFEESQEPIQLVPIPNFQSLQSIKGNLKSLLKQIDELELTVSASFFKGKSLWLEVTVIADEYLSDVHKRLVEAIADKPIELLRVMRKSAIEQKNEVFESRQTLSELTVKEVFEKSLQLNLDVEDEEAVTLTELFNRCLIEMEESQQEADQDLFEATPATETKKSVEKEKPA</sequence>
<keyword evidence="6 7" id="KW-0269">Exonuclease</keyword>
<dbReference type="InterPro" id="IPR026843">
    <property type="entry name" value="SbcD_C"/>
</dbReference>
<dbReference type="STRING" id="491952.Mar181_1627"/>
<feature type="compositionally biased region" description="Basic and acidic residues" evidence="8">
    <location>
        <begin position="438"/>
        <end position="449"/>
    </location>
</feature>
<accession>F6CZC9</accession>